<dbReference type="PANTHER" id="PTHR45902:SF1">
    <property type="entry name" value="LATROPHILIN RECEPTOR-LIKE PROTEIN A"/>
    <property type="match status" value="1"/>
</dbReference>
<dbReference type="Proteomes" id="UP001152320">
    <property type="component" value="Chromosome 12"/>
</dbReference>
<dbReference type="PANTHER" id="PTHR45902">
    <property type="entry name" value="LATROPHILIN RECEPTOR-LIKE PROTEIN A"/>
    <property type="match status" value="1"/>
</dbReference>
<sequence>MGNLSYTCFVRFSEDDICCQGVNTTKETIAGKKDNSIIDGIFRPRCTANTSAKSTIENKESCEKTVTVLASLLSDLETGNPCELEVKKSFSFVPDIKIIVKPSSELDLLQLIWVESCVFKQNTPANSDKKGKEKLSRNSDKSECNLECYWGHVSPNLENFCTKKLKRNMTDHTAMVTYDGQDILFWERDFEISEDRRDIYVCLSKISPFARIAHHILLPIFCSLSMVSLIVVLILHAVFKELHNLYGFCLVCLSVTLLLTSVLTLFDLFSDSRGSFVVVQVSIHYIWLCVYSWEIAIMHHVYRHFTVDFVANRMNVISIKRQAIYYTLFSTGLPVPFVISGLILHFSSNNYSYYEFEFERIDISSACIIVSPVVILTLTGLTLLLLCLSKIRQMGRNSSLRRSRDSFFIALRLQLTLGLPWIGTLYLIIDDRPIAFLSVVTINSLQGVLIMVAFVTTKRVRGLLQRKNQILPSTE</sequence>
<evidence type="ECO:0000256" key="1">
    <source>
        <dbReference type="ARBA" id="ARBA00004141"/>
    </source>
</evidence>
<dbReference type="InterPro" id="IPR017981">
    <property type="entry name" value="GPCR_2-like_7TM"/>
</dbReference>
<keyword evidence="2 5" id="KW-0812">Transmembrane</keyword>
<evidence type="ECO:0000259" key="6">
    <source>
        <dbReference type="PROSITE" id="PS50261"/>
    </source>
</evidence>
<reference evidence="7" key="1">
    <citation type="submission" date="2021-10" db="EMBL/GenBank/DDBJ databases">
        <title>Tropical sea cucumber genome reveals ecological adaptation and Cuvierian tubules defense mechanism.</title>
        <authorList>
            <person name="Chen T."/>
        </authorList>
    </citation>
    <scope>NUCLEOTIDE SEQUENCE</scope>
    <source>
        <strain evidence="7">Nanhai2018</strain>
        <tissue evidence="7">Muscle</tissue>
    </source>
</reference>
<dbReference type="EMBL" id="JAIZAY010000012">
    <property type="protein sequence ID" value="KAJ8031526.1"/>
    <property type="molecule type" value="Genomic_DNA"/>
</dbReference>
<feature type="transmembrane region" description="Helical" evidence="5">
    <location>
        <begin position="435"/>
        <end position="457"/>
    </location>
</feature>
<feature type="transmembrane region" description="Helical" evidence="5">
    <location>
        <begin position="245"/>
        <end position="265"/>
    </location>
</feature>
<evidence type="ECO:0000256" key="2">
    <source>
        <dbReference type="ARBA" id="ARBA00022692"/>
    </source>
</evidence>
<feature type="transmembrane region" description="Helical" evidence="5">
    <location>
        <begin position="216"/>
        <end position="238"/>
    </location>
</feature>
<gene>
    <name evidence="7" type="ORF">HOLleu_24743</name>
</gene>
<evidence type="ECO:0000256" key="4">
    <source>
        <dbReference type="ARBA" id="ARBA00023136"/>
    </source>
</evidence>
<name>A0A9Q1BRL6_HOLLE</name>
<dbReference type="GO" id="GO:0007166">
    <property type="term" value="P:cell surface receptor signaling pathway"/>
    <property type="evidence" value="ECO:0007669"/>
    <property type="project" value="InterPro"/>
</dbReference>
<evidence type="ECO:0000256" key="5">
    <source>
        <dbReference type="SAM" id="Phobius"/>
    </source>
</evidence>
<keyword evidence="4 5" id="KW-0472">Membrane</keyword>
<feature type="transmembrane region" description="Helical" evidence="5">
    <location>
        <begin position="363"/>
        <end position="388"/>
    </location>
</feature>
<feature type="transmembrane region" description="Helical" evidence="5">
    <location>
        <begin position="409"/>
        <end position="429"/>
    </location>
</feature>
<organism evidence="7 8">
    <name type="scientific">Holothuria leucospilota</name>
    <name type="common">Black long sea cucumber</name>
    <name type="synonym">Mertensiothuria leucospilota</name>
    <dbReference type="NCBI Taxonomy" id="206669"/>
    <lineage>
        <taxon>Eukaryota</taxon>
        <taxon>Metazoa</taxon>
        <taxon>Echinodermata</taxon>
        <taxon>Eleutherozoa</taxon>
        <taxon>Echinozoa</taxon>
        <taxon>Holothuroidea</taxon>
        <taxon>Aspidochirotacea</taxon>
        <taxon>Aspidochirotida</taxon>
        <taxon>Holothuriidae</taxon>
        <taxon>Holothuria</taxon>
    </lineage>
</organism>
<dbReference type="Pfam" id="PF00002">
    <property type="entry name" value="7tm_2"/>
    <property type="match status" value="1"/>
</dbReference>
<protein>
    <submittedName>
        <fullName evidence="7">G-protein coupled receptor Mth2</fullName>
    </submittedName>
</protein>
<keyword evidence="8" id="KW-1185">Reference proteome</keyword>
<dbReference type="GO" id="GO:0016020">
    <property type="term" value="C:membrane"/>
    <property type="evidence" value="ECO:0007669"/>
    <property type="project" value="UniProtKB-SubCell"/>
</dbReference>
<proteinExistence type="predicted"/>
<dbReference type="OrthoDB" id="6134459at2759"/>
<accession>A0A9Q1BRL6</accession>
<dbReference type="AlphaFoldDB" id="A0A9Q1BRL6"/>
<keyword evidence="7" id="KW-0675">Receptor</keyword>
<feature type="transmembrane region" description="Helical" evidence="5">
    <location>
        <begin position="323"/>
        <end position="343"/>
    </location>
</feature>
<evidence type="ECO:0000313" key="7">
    <source>
        <dbReference type="EMBL" id="KAJ8031526.1"/>
    </source>
</evidence>
<dbReference type="PROSITE" id="PS50261">
    <property type="entry name" value="G_PROTEIN_RECEP_F2_4"/>
    <property type="match status" value="1"/>
</dbReference>
<feature type="domain" description="G-protein coupled receptors family 2 profile 2" evidence="6">
    <location>
        <begin position="214"/>
        <end position="458"/>
    </location>
</feature>
<evidence type="ECO:0000313" key="8">
    <source>
        <dbReference type="Proteomes" id="UP001152320"/>
    </source>
</evidence>
<dbReference type="GO" id="GO:0004930">
    <property type="term" value="F:G protein-coupled receptor activity"/>
    <property type="evidence" value="ECO:0007669"/>
    <property type="project" value="InterPro"/>
</dbReference>
<dbReference type="InterPro" id="IPR000832">
    <property type="entry name" value="GPCR_2_secretin-like"/>
</dbReference>
<feature type="transmembrane region" description="Helical" evidence="5">
    <location>
        <begin position="285"/>
        <end position="302"/>
    </location>
</feature>
<comment type="caution">
    <text evidence="7">The sequence shown here is derived from an EMBL/GenBank/DDBJ whole genome shotgun (WGS) entry which is preliminary data.</text>
</comment>
<dbReference type="Gene3D" id="1.20.1070.10">
    <property type="entry name" value="Rhodopsin 7-helix transmembrane proteins"/>
    <property type="match status" value="1"/>
</dbReference>
<keyword evidence="3 5" id="KW-1133">Transmembrane helix</keyword>
<dbReference type="InterPro" id="IPR053231">
    <property type="entry name" value="GPCR_LN-TM7"/>
</dbReference>
<evidence type="ECO:0000256" key="3">
    <source>
        <dbReference type="ARBA" id="ARBA00022989"/>
    </source>
</evidence>
<comment type="subcellular location">
    <subcellularLocation>
        <location evidence="1">Membrane</location>
        <topology evidence="1">Multi-pass membrane protein</topology>
    </subcellularLocation>
</comment>